<proteinExistence type="predicted"/>
<keyword evidence="1" id="KW-1133">Transmembrane helix</keyword>
<evidence type="ECO:0000313" key="2">
    <source>
        <dbReference type="EMBL" id="KAF0852530.1"/>
    </source>
</evidence>
<dbReference type="Proteomes" id="UP000799049">
    <property type="component" value="Unassembled WGS sequence"/>
</dbReference>
<comment type="caution">
    <text evidence="2">The sequence shown here is derived from an EMBL/GenBank/DDBJ whole genome shotgun (WGS) entry which is preliminary data.</text>
</comment>
<keyword evidence="1" id="KW-0812">Transmembrane</keyword>
<feature type="transmembrane region" description="Helical" evidence="1">
    <location>
        <begin position="326"/>
        <end position="348"/>
    </location>
</feature>
<dbReference type="EMBL" id="VRVR01000032">
    <property type="protein sequence ID" value="KAF0852530.1"/>
    <property type="molecule type" value="Genomic_DNA"/>
</dbReference>
<reference evidence="2" key="1">
    <citation type="submission" date="2019-09" db="EMBL/GenBank/DDBJ databases">
        <title>The Mitochondrial Proteome of the Jakobid, Andalucia godoyi, a Protist With the Most Gene-Rich and Bacteria-Like Mitochondrial Genome.</title>
        <authorList>
            <person name="Gray M.W."/>
            <person name="Burger G."/>
            <person name="Derelle R."/>
            <person name="Klimes V."/>
            <person name="Leger M."/>
            <person name="Sarrasin M."/>
            <person name="Vlcek C."/>
            <person name="Roger A.J."/>
            <person name="Elias M."/>
            <person name="Lang B.F."/>
        </authorList>
    </citation>
    <scope>NUCLEOTIDE SEQUENCE</scope>
    <source>
        <strain evidence="2">And28</strain>
    </source>
</reference>
<keyword evidence="1" id="KW-0472">Membrane</keyword>
<name>A0A8K0AGL5_ANDGO</name>
<evidence type="ECO:0000313" key="3">
    <source>
        <dbReference type="Proteomes" id="UP000799049"/>
    </source>
</evidence>
<accession>A0A8K0AGL5</accession>
<keyword evidence="3" id="KW-1185">Reference proteome</keyword>
<evidence type="ECO:0000256" key="1">
    <source>
        <dbReference type="SAM" id="Phobius"/>
    </source>
</evidence>
<dbReference type="AlphaFoldDB" id="A0A8K0AGL5"/>
<protein>
    <submittedName>
        <fullName evidence="2">Putative mitochondrial protein</fullName>
    </submittedName>
</protein>
<gene>
    <name evidence="2" type="ORF">ANDGO_00536</name>
</gene>
<sequence length="382" mass="41919">MLPLTRAHVRSVHRQIMDQVIPSIAAYAPAESFPHVTFSSTANSVSGVLNLTLDVDTDHFTVPEAPRQHFSSYSVHLGLLSVIEYSTSDCSGFNKTFSPDSCSGFQKYDVAYADWSQFAPHSGPSQYGFIPYVSTIDIPSKGTLSVTYISSPVKAQFQNITLEDDTVYLFVNITSWTYSSGNELLAFKMDMVGEFVSGSATVNQTQLTSIYNATGSTRPAAEEFIHIGNVISSSQGTASFLLQPRPPTTNFSLFTLPTCTVPECSLWDANATKNLVYYSMVSPGQSDFTWVVTLDSATPVTEVVPPPSLPFVPPPRSSDNSDETTLAFEILFAFVAFAAVAMFFYCWVLRRRLEAVMKASTSAAAVPLELQSSSEYRRFQEE</sequence>
<organism evidence="2 3">
    <name type="scientific">Andalucia godoyi</name>
    <name type="common">Flagellate</name>
    <dbReference type="NCBI Taxonomy" id="505711"/>
    <lineage>
        <taxon>Eukaryota</taxon>
        <taxon>Discoba</taxon>
        <taxon>Jakobida</taxon>
        <taxon>Andalucina</taxon>
        <taxon>Andaluciidae</taxon>
        <taxon>Andalucia</taxon>
    </lineage>
</organism>